<proteinExistence type="predicted"/>
<feature type="non-terminal residue" evidence="2">
    <location>
        <position position="1"/>
    </location>
</feature>
<protein>
    <submittedName>
        <fullName evidence="2">Uncharacterized protein</fullName>
    </submittedName>
</protein>
<keyword evidence="1" id="KW-0812">Transmembrane</keyword>
<keyword evidence="1" id="KW-1133">Transmembrane helix</keyword>
<gene>
    <name evidence="2" type="ORF">EZS28_028943</name>
</gene>
<feature type="transmembrane region" description="Helical" evidence="1">
    <location>
        <begin position="90"/>
        <end position="115"/>
    </location>
</feature>
<sequence>PVGCKCSQGTDGDYPKATCEKDILCHDLTGKTAVECPCTGASDPRIAGVCATPETADCTSITKDTSAVDCPCPTDKKELKADPRSAKGGLCAAGSMRAALAVVVSALIIPALILFF</sequence>
<keyword evidence="1" id="KW-0472">Membrane</keyword>
<evidence type="ECO:0000313" key="2">
    <source>
        <dbReference type="EMBL" id="KAA6375529.1"/>
    </source>
</evidence>
<name>A0A5J4UYF2_9EUKA</name>
<accession>A0A5J4UYF2</accession>
<evidence type="ECO:0000256" key="1">
    <source>
        <dbReference type="SAM" id="Phobius"/>
    </source>
</evidence>
<reference evidence="2 3" key="1">
    <citation type="submission" date="2019-03" db="EMBL/GenBank/DDBJ databases">
        <title>Single cell metagenomics reveals metabolic interactions within the superorganism composed of flagellate Streblomastix strix and complex community of Bacteroidetes bacteria on its surface.</title>
        <authorList>
            <person name="Treitli S.C."/>
            <person name="Kolisko M."/>
            <person name="Husnik F."/>
            <person name="Keeling P."/>
            <person name="Hampl V."/>
        </authorList>
    </citation>
    <scope>NUCLEOTIDE SEQUENCE [LARGE SCALE GENOMIC DNA]</scope>
    <source>
        <strain evidence="2">ST1C</strain>
    </source>
</reference>
<dbReference type="Proteomes" id="UP000324800">
    <property type="component" value="Unassembled WGS sequence"/>
</dbReference>
<dbReference type="EMBL" id="SNRW01011159">
    <property type="protein sequence ID" value="KAA6375529.1"/>
    <property type="molecule type" value="Genomic_DNA"/>
</dbReference>
<organism evidence="2 3">
    <name type="scientific">Streblomastix strix</name>
    <dbReference type="NCBI Taxonomy" id="222440"/>
    <lineage>
        <taxon>Eukaryota</taxon>
        <taxon>Metamonada</taxon>
        <taxon>Preaxostyla</taxon>
        <taxon>Oxymonadida</taxon>
        <taxon>Streblomastigidae</taxon>
        <taxon>Streblomastix</taxon>
    </lineage>
</organism>
<dbReference type="AlphaFoldDB" id="A0A5J4UYF2"/>
<comment type="caution">
    <text evidence="2">The sequence shown here is derived from an EMBL/GenBank/DDBJ whole genome shotgun (WGS) entry which is preliminary data.</text>
</comment>
<evidence type="ECO:0000313" key="3">
    <source>
        <dbReference type="Proteomes" id="UP000324800"/>
    </source>
</evidence>